<evidence type="ECO:0008006" key="3">
    <source>
        <dbReference type="Google" id="ProtNLM"/>
    </source>
</evidence>
<dbReference type="RefSeq" id="WP_111513618.1">
    <property type="nucleotide sequence ID" value="NZ_QFYR01000001.1"/>
</dbReference>
<name>A0A328ATZ9_9CAUL</name>
<dbReference type="Proteomes" id="UP000249725">
    <property type="component" value="Unassembled WGS sequence"/>
</dbReference>
<comment type="caution">
    <text evidence="1">The sequence shown here is derived from an EMBL/GenBank/DDBJ whole genome shotgun (WGS) entry which is preliminary data.</text>
</comment>
<gene>
    <name evidence="1" type="ORF">DJ018_04220</name>
</gene>
<keyword evidence="2" id="KW-1185">Reference proteome</keyword>
<evidence type="ECO:0000313" key="2">
    <source>
        <dbReference type="Proteomes" id="UP000249725"/>
    </source>
</evidence>
<protein>
    <recommendedName>
        <fullName evidence="3">Chemotaxis protein CheE</fullName>
    </recommendedName>
</protein>
<proteinExistence type="predicted"/>
<dbReference type="OrthoDB" id="7205228at2"/>
<dbReference type="AlphaFoldDB" id="A0A328ATZ9"/>
<dbReference type="EMBL" id="QFYR01000001">
    <property type="protein sequence ID" value="RAK57166.1"/>
    <property type="molecule type" value="Genomic_DNA"/>
</dbReference>
<reference evidence="2" key="1">
    <citation type="submission" date="2018-05" db="EMBL/GenBank/DDBJ databases">
        <authorList>
            <person name="Li X."/>
        </authorList>
    </citation>
    <scope>NUCLEOTIDE SEQUENCE [LARGE SCALE GENOMIC DNA]</scope>
    <source>
        <strain evidence="2">YIM 73061</strain>
    </source>
</reference>
<accession>A0A328ATZ9</accession>
<sequence length="153" mass="16799">MTKANVFKYENRLAKSLVTKGGMTASEAIRTATAAVEQVRQPTLNEIDATLREIYELGERLRAGADPEALRAMYAAGNRVVAMAGVFGLAELGQAAYSLCELISRLQTSERHNWRMIEVHLDGLRLLRAPDEHSPEHRQAVLAGLRQVATSIG</sequence>
<evidence type="ECO:0000313" key="1">
    <source>
        <dbReference type="EMBL" id="RAK57166.1"/>
    </source>
</evidence>
<organism evidence="1 2">
    <name type="scientific">Phenylobacterium deserti</name>
    <dbReference type="NCBI Taxonomy" id="1914756"/>
    <lineage>
        <taxon>Bacteria</taxon>
        <taxon>Pseudomonadati</taxon>
        <taxon>Pseudomonadota</taxon>
        <taxon>Alphaproteobacteria</taxon>
        <taxon>Caulobacterales</taxon>
        <taxon>Caulobacteraceae</taxon>
        <taxon>Phenylobacterium</taxon>
    </lineage>
</organism>